<dbReference type="InterPro" id="IPR036890">
    <property type="entry name" value="HATPase_C_sf"/>
</dbReference>
<name>A0A4V2YED5_9ACTN</name>
<dbReference type="Gene3D" id="1.20.5.1930">
    <property type="match status" value="1"/>
</dbReference>
<dbReference type="InterPro" id="IPR011712">
    <property type="entry name" value="Sig_transdc_His_kin_sub3_dim/P"/>
</dbReference>
<protein>
    <recommendedName>
        <fullName evidence="2">histidine kinase</fullName>
        <ecNumber evidence="2">2.7.13.3</ecNumber>
    </recommendedName>
</protein>
<dbReference type="CDD" id="cd16917">
    <property type="entry name" value="HATPase_UhpB-NarQ-NarX-like"/>
    <property type="match status" value="1"/>
</dbReference>
<dbReference type="OrthoDB" id="227596at2"/>
<evidence type="ECO:0000313" key="12">
    <source>
        <dbReference type="Proteomes" id="UP000294543"/>
    </source>
</evidence>
<keyword evidence="3" id="KW-0597">Phosphoprotein</keyword>
<evidence type="ECO:0000256" key="1">
    <source>
        <dbReference type="ARBA" id="ARBA00000085"/>
    </source>
</evidence>
<dbReference type="GO" id="GO:0000155">
    <property type="term" value="F:phosphorelay sensor kinase activity"/>
    <property type="evidence" value="ECO:0007669"/>
    <property type="project" value="InterPro"/>
</dbReference>
<dbReference type="PANTHER" id="PTHR24421">
    <property type="entry name" value="NITRATE/NITRITE SENSOR PROTEIN NARX-RELATED"/>
    <property type="match status" value="1"/>
</dbReference>
<keyword evidence="7" id="KW-0067">ATP-binding</keyword>
<dbReference type="InterPro" id="IPR050482">
    <property type="entry name" value="Sensor_HK_TwoCompSys"/>
</dbReference>
<feature type="transmembrane region" description="Helical" evidence="9">
    <location>
        <begin position="141"/>
        <end position="161"/>
    </location>
</feature>
<dbReference type="EC" id="2.7.13.3" evidence="2"/>
<evidence type="ECO:0000256" key="5">
    <source>
        <dbReference type="ARBA" id="ARBA00022741"/>
    </source>
</evidence>
<feature type="transmembrane region" description="Helical" evidence="9">
    <location>
        <begin position="12"/>
        <end position="35"/>
    </location>
</feature>
<evidence type="ECO:0000256" key="9">
    <source>
        <dbReference type="SAM" id="Phobius"/>
    </source>
</evidence>
<feature type="transmembrane region" description="Helical" evidence="9">
    <location>
        <begin position="81"/>
        <end position="97"/>
    </location>
</feature>
<proteinExistence type="predicted"/>
<dbReference type="SUPFAM" id="SSF55874">
    <property type="entry name" value="ATPase domain of HSP90 chaperone/DNA topoisomerase II/histidine kinase"/>
    <property type="match status" value="1"/>
</dbReference>
<organism evidence="11 12">
    <name type="scientific">Nonomuraea diastatica</name>
    <dbReference type="NCBI Taxonomy" id="1848329"/>
    <lineage>
        <taxon>Bacteria</taxon>
        <taxon>Bacillati</taxon>
        <taxon>Actinomycetota</taxon>
        <taxon>Actinomycetes</taxon>
        <taxon>Streptosporangiales</taxon>
        <taxon>Streptosporangiaceae</taxon>
        <taxon>Nonomuraea</taxon>
    </lineage>
</organism>
<dbReference type="Proteomes" id="UP000294543">
    <property type="component" value="Unassembled WGS sequence"/>
</dbReference>
<evidence type="ECO:0000256" key="7">
    <source>
        <dbReference type="ARBA" id="ARBA00022840"/>
    </source>
</evidence>
<evidence type="ECO:0000313" key="11">
    <source>
        <dbReference type="EMBL" id="TDD18856.1"/>
    </source>
</evidence>
<evidence type="ECO:0000259" key="10">
    <source>
        <dbReference type="Pfam" id="PF07730"/>
    </source>
</evidence>
<dbReference type="Pfam" id="PF07730">
    <property type="entry name" value="HisKA_3"/>
    <property type="match status" value="1"/>
</dbReference>
<evidence type="ECO:0000256" key="4">
    <source>
        <dbReference type="ARBA" id="ARBA00022679"/>
    </source>
</evidence>
<dbReference type="EMBL" id="SMKP01000065">
    <property type="protein sequence ID" value="TDD18856.1"/>
    <property type="molecule type" value="Genomic_DNA"/>
</dbReference>
<reference evidence="11 12" key="1">
    <citation type="submission" date="2019-03" db="EMBL/GenBank/DDBJ databases">
        <title>Draft genome sequences of novel Actinobacteria.</title>
        <authorList>
            <person name="Sahin N."/>
            <person name="Ay H."/>
            <person name="Saygin H."/>
        </authorList>
    </citation>
    <scope>NUCLEOTIDE SEQUENCE [LARGE SCALE GENOMIC DNA]</scope>
    <source>
        <strain evidence="11 12">KC712</strain>
    </source>
</reference>
<gene>
    <name evidence="11" type="ORF">E1294_22890</name>
</gene>
<feature type="transmembrane region" description="Helical" evidence="9">
    <location>
        <begin position="118"/>
        <end position="135"/>
    </location>
</feature>
<comment type="caution">
    <text evidence="11">The sequence shown here is derived from an EMBL/GenBank/DDBJ whole genome shotgun (WGS) entry which is preliminary data.</text>
</comment>
<dbReference type="GO" id="GO:0046983">
    <property type="term" value="F:protein dimerization activity"/>
    <property type="evidence" value="ECO:0007669"/>
    <property type="project" value="InterPro"/>
</dbReference>
<keyword evidence="9" id="KW-0812">Transmembrane</keyword>
<evidence type="ECO:0000256" key="8">
    <source>
        <dbReference type="ARBA" id="ARBA00023012"/>
    </source>
</evidence>
<dbReference type="GO" id="GO:0016020">
    <property type="term" value="C:membrane"/>
    <property type="evidence" value="ECO:0007669"/>
    <property type="project" value="InterPro"/>
</dbReference>
<sequence>MDGARPRPIDAIAVMVAAGLTAATGYQGLVLALLMAPALSLLWMRRAPLTVAWISAGTALALPVLLVFAGPAVVPPVGAPLWPPTAAFAAYGAMAFARNRPNDRLRDGASRPGDRHPAGAQWLPVIVLALAVLALPHQMPLVLRTEAVIALAVMYGMYTALRTRLQRGQAERAERIERERLAGEMHDVVTYRVSRMVLQAGMLAMSAPDERVRAAAEELRATGCEALDELRHMVALLRRASGEGFDLGLPLPDLRPLITESACAGVPVELAVTGTPAPVPGVVGRVAYLLVQEALTNVRKHAPGADVRVQVSYRPGAVRLSVRNTPGRPDAWVALSDPGMGLLDLCRHVELAGGTMEIGQDVDGGFRVEASFPTSRP</sequence>
<evidence type="ECO:0000256" key="6">
    <source>
        <dbReference type="ARBA" id="ARBA00022777"/>
    </source>
</evidence>
<keyword evidence="6 11" id="KW-0418">Kinase</keyword>
<dbReference type="GO" id="GO:0005524">
    <property type="term" value="F:ATP binding"/>
    <property type="evidence" value="ECO:0007669"/>
    <property type="project" value="UniProtKB-KW"/>
</dbReference>
<keyword evidence="9" id="KW-1133">Transmembrane helix</keyword>
<dbReference type="Gene3D" id="3.30.565.10">
    <property type="entry name" value="Histidine kinase-like ATPase, C-terminal domain"/>
    <property type="match status" value="1"/>
</dbReference>
<keyword evidence="8" id="KW-0902">Two-component regulatory system</keyword>
<comment type="catalytic activity">
    <reaction evidence="1">
        <text>ATP + protein L-histidine = ADP + protein N-phospho-L-histidine.</text>
        <dbReference type="EC" id="2.7.13.3"/>
    </reaction>
</comment>
<evidence type="ECO:0000256" key="2">
    <source>
        <dbReference type="ARBA" id="ARBA00012438"/>
    </source>
</evidence>
<feature type="domain" description="Signal transduction histidine kinase subgroup 3 dimerisation and phosphoacceptor" evidence="10">
    <location>
        <begin position="177"/>
        <end position="239"/>
    </location>
</feature>
<dbReference type="RefSeq" id="WP_132511318.1">
    <property type="nucleotide sequence ID" value="NZ_SMKP01000065.1"/>
</dbReference>
<dbReference type="PANTHER" id="PTHR24421:SF10">
    <property type="entry name" value="NITRATE_NITRITE SENSOR PROTEIN NARQ"/>
    <property type="match status" value="1"/>
</dbReference>
<evidence type="ECO:0000256" key="3">
    <source>
        <dbReference type="ARBA" id="ARBA00022553"/>
    </source>
</evidence>
<keyword evidence="9" id="KW-0472">Membrane</keyword>
<feature type="transmembrane region" description="Helical" evidence="9">
    <location>
        <begin position="47"/>
        <end position="69"/>
    </location>
</feature>
<dbReference type="AlphaFoldDB" id="A0A4V2YED5"/>
<keyword evidence="5" id="KW-0547">Nucleotide-binding</keyword>
<accession>A0A4V2YED5</accession>
<keyword evidence="4" id="KW-0808">Transferase</keyword>
<keyword evidence="12" id="KW-1185">Reference proteome</keyword>